<feature type="non-terminal residue" evidence="1">
    <location>
        <position position="1"/>
    </location>
</feature>
<dbReference type="AlphaFoldDB" id="A0A820D027"/>
<gene>
    <name evidence="1" type="ORF">JBS370_LOCUS37246</name>
</gene>
<protein>
    <submittedName>
        <fullName evidence="1">Uncharacterized protein</fullName>
    </submittedName>
</protein>
<dbReference type="Proteomes" id="UP000663836">
    <property type="component" value="Unassembled WGS sequence"/>
</dbReference>
<organism evidence="1 2">
    <name type="scientific">Rotaria sordida</name>
    <dbReference type="NCBI Taxonomy" id="392033"/>
    <lineage>
        <taxon>Eukaryota</taxon>
        <taxon>Metazoa</taxon>
        <taxon>Spiralia</taxon>
        <taxon>Gnathifera</taxon>
        <taxon>Rotifera</taxon>
        <taxon>Eurotatoria</taxon>
        <taxon>Bdelloidea</taxon>
        <taxon>Philodinida</taxon>
        <taxon>Philodinidae</taxon>
        <taxon>Rotaria</taxon>
    </lineage>
</organism>
<comment type="caution">
    <text evidence="1">The sequence shown here is derived from an EMBL/GenBank/DDBJ whole genome shotgun (WGS) entry which is preliminary data.</text>
</comment>
<evidence type="ECO:0000313" key="1">
    <source>
        <dbReference type="EMBL" id="CAF4216612.1"/>
    </source>
</evidence>
<evidence type="ECO:0000313" key="2">
    <source>
        <dbReference type="Proteomes" id="UP000663836"/>
    </source>
</evidence>
<dbReference type="EMBL" id="CAJOBD010016591">
    <property type="protein sequence ID" value="CAF4216612.1"/>
    <property type="molecule type" value="Genomic_DNA"/>
</dbReference>
<reference evidence="1" key="1">
    <citation type="submission" date="2021-02" db="EMBL/GenBank/DDBJ databases">
        <authorList>
            <person name="Nowell W R."/>
        </authorList>
    </citation>
    <scope>NUCLEOTIDE SEQUENCE</scope>
</reference>
<name>A0A820D027_9BILA</name>
<accession>A0A820D027</accession>
<sequence>LTTPRNTELRCELVVIDFVFHCIDILSDSKYRRNCSY</sequence>
<proteinExistence type="predicted"/>